<protein>
    <submittedName>
        <fullName evidence="2">Uncharacterized protein</fullName>
    </submittedName>
</protein>
<evidence type="ECO:0000313" key="3">
    <source>
        <dbReference type="Proteomes" id="UP000299102"/>
    </source>
</evidence>
<dbReference type="Proteomes" id="UP000299102">
    <property type="component" value="Unassembled WGS sequence"/>
</dbReference>
<accession>A0A4C1VL20</accession>
<feature type="compositionally biased region" description="Basic and acidic residues" evidence="1">
    <location>
        <begin position="44"/>
        <end position="54"/>
    </location>
</feature>
<sequence length="92" mass="10404">MKTSVALTPPRGRATLARAEKWSIKRRPRIHLSAPGDGRAAVRARPDSSAELRPRTARSPPWPRARPAGAHFFIAYLVCYYEQRGLMYSCLR</sequence>
<dbReference type="AlphaFoldDB" id="A0A4C1VL20"/>
<proteinExistence type="predicted"/>
<feature type="region of interest" description="Disordered" evidence="1">
    <location>
        <begin position="34"/>
        <end position="65"/>
    </location>
</feature>
<comment type="caution">
    <text evidence="2">The sequence shown here is derived from an EMBL/GenBank/DDBJ whole genome shotgun (WGS) entry which is preliminary data.</text>
</comment>
<evidence type="ECO:0000256" key="1">
    <source>
        <dbReference type="SAM" id="MobiDB-lite"/>
    </source>
</evidence>
<name>A0A4C1VL20_EUMVA</name>
<reference evidence="2 3" key="1">
    <citation type="journal article" date="2019" name="Commun. Biol.">
        <title>The bagworm genome reveals a unique fibroin gene that provides high tensile strength.</title>
        <authorList>
            <person name="Kono N."/>
            <person name="Nakamura H."/>
            <person name="Ohtoshi R."/>
            <person name="Tomita M."/>
            <person name="Numata K."/>
            <person name="Arakawa K."/>
        </authorList>
    </citation>
    <scope>NUCLEOTIDE SEQUENCE [LARGE SCALE GENOMIC DNA]</scope>
</reference>
<gene>
    <name evidence="2" type="ORF">EVAR_95607_1</name>
</gene>
<organism evidence="2 3">
    <name type="scientific">Eumeta variegata</name>
    <name type="common">Bagworm moth</name>
    <name type="synonym">Eumeta japonica</name>
    <dbReference type="NCBI Taxonomy" id="151549"/>
    <lineage>
        <taxon>Eukaryota</taxon>
        <taxon>Metazoa</taxon>
        <taxon>Ecdysozoa</taxon>
        <taxon>Arthropoda</taxon>
        <taxon>Hexapoda</taxon>
        <taxon>Insecta</taxon>
        <taxon>Pterygota</taxon>
        <taxon>Neoptera</taxon>
        <taxon>Endopterygota</taxon>
        <taxon>Lepidoptera</taxon>
        <taxon>Glossata</taxon>
        <taxon>Ditrysia</taxon>
        <taxon>Tineoidea</taxon>
        <taxon>Psychidae</taxon>
        <taxon>Oiketicinae</taxon>
        <taxon>Eumeta</taxon>
    </lineage>
</organism>
<dbReference type="EMBL" id="BGZK01000357">
    <property type="protein sequence ID" value="GBP38987.1"/>
    <property type="molecule type" value="Genomic_DNA"/>
</dbReference>
<evidence type="ECO:0000313" key="2">
    <source>
        <dbReference type="EMBL" id="GBP38987.1"/>
    </source>
</evidence>
<keyword evidence="3" id="KW-1185">Reference proteome</keyword>